<evidence type="ECO:0000313" key="3">
    <source>
        <dbReference type="Proteomes" id="UP000077755"/>
    </source>
</evidence>
<dbReference type="Proteomes" id="UP000077755">
    <property type="component" value="Chromosome 4"/>
</dbReference>
<protein>
    <submittedName>
        <fullName evidence="2">Uncharacterized protein</fullName>
    </submittedName>
</protein>
<dbReference type="AlphaFoldDB" id="A0A165A4W8"/>
<reference evidence="2" key="2">
    <citation type="submission" date="2022-03" db="EMBL/GenBank/DDBJ databases">
        <title>Draft title - Genomic analysis of global carrot germplasm unveils the trajectory of domestication and the origin of high carotenoid orange carrot.</title>
        <authorList>
            <person name="Iorizzo M."/>
            <person name="Ellison S."/>
            <person name="Senalik D."/>
            <person name="Macko-Podgorni A."/>
            <person name="Grzebelus D."/>
            <person name="Bostan H."/>
            <person name="Rolling W."/>
            <person name="Curaba J."/>
            <person name="Simon P."/>
        </authorList>
    </citation>
    <scope>NUCLEOTIDE SEQUENCE</scope>
    <source>
        <tissue evidence="2">Leaf</tissue>
    </source>
</reference>
<evidence type="ECO:0000256" key="1">
    <source>
        <dbReference type="SAM" id="MobiDB-lite"/>
    </source>
</evidence>
<evidence type="ECO:0000313" key="2">
    <source>
        <dbReference type="EMBL" id="WOG95665.1"/>
    </source>
</evidence>
<sequence length="89" mass="9980">MYNPSAAIDIDTIFFVFKVLHVFDLNAPATSTERPPLSDLTNQSFRPNGADTNDNYLGFLHGICGKSWNSESIVWKTLARDISFLQISQ</sequence>
<feature type="region of interest" description="Disordered" evidence="1">
    <location>
        <begin position="29"/>
        <end position="48"/>
    </location>
</feature>
<accession>A0A165A4W8</accession>
<keyword evidence="3" id="KW-1185">Reference proteome</keyword>
<reference evidence="2" key="1">
    <citation type="journal article" date="2016" name="Nat. Genet.">
        <title>A high-quality carrot genome assembly provides new insights into carotenoid accumulation and asterid genome evolution.</title>
        <authorList>
            <person name="Iorizzo M."/>
            <person name="Ellison S."/>
            <person name="Senalik D."/>
            <person name="Zeng P."/>
            <person name="Satapoomin P."/>
            <person name="Huang J."/>
            <person name="Bowman M."/>
            <person name="Iovene M."/>
            <person name="Sanseverino W."/>
            <person name="Cavagnaro P."/>
            <person name="Yildiz M."/>
            <person name="Macko-Podgorni A."/>
            <person name="Moranska E."/>
            <person name="Grzebelus E."/>
            <person name="Grzebelus D."/>
            <person name="Ashrafi H."/>
            <person name="Zheng Z."/>
            <person name="Cheng S."/>
            <person name="Spooner D."/>
            <person name="Van Deynze A."/>
            <person name="Simon P."/>
        </authorList>
    </citation>
    <scope>NUCLEOTIDE SEQUENCE</scope>
    <source>
        <tissue evidence="2">Leaf</tissue>
    </source>
</reference>
<name>A0A165A4W8_DAUCS</name>
<gene>
    <name evidence="2" type="ORF">DCAR_0414992</name>
</gene>
<proteinExistence type="predicted"/>
<organism evidence="2 3">
    <name type="scientific">Daucus carota subsp. sativus</name>
    <name type="common">Carrot</name>
    <dbReference type="NCBI Taxonomy" id="79200"/>
    <lineage>
        <taxon>Eukaryota</taxon>
        <taxon>Viridiplantae</taxon>
        <taxon>Streptophyta</taxon>
        <taxon>Embryophyta</taxon>
        <taxon>Tracheophyta</taxon>
        <taxon>Spermatophyta</taxon>
        <taxon>Magnoliopsida</taxon>
        <taxon>eudicotyledons</taxon>
        <taxon>Gunneridae</taxon>
        <taxon>Pentapetalae</taxon>
        <taxon>asterids</taxon>
        <taxon>campanulids</taxon>
        <taxon>Apiales</taxon>
        <taxon>Apiaceae</taxon>
        <taxon>Apioideae</taxon>
        <taxon>Scandiceae</taxon>
        <taxon>Daucinae</taxon>
        <taxon>Daucus</taxon>
        <taxon>Daucus sect. Daucus</taxon>
    </lineage>
</organism>
<dbReference type="EMBL" id="CP093346">
    <property type="protein sequence ID" value="WOG95665.1"/>
    <property type="molecule type" value="Genomic_DNA"/>
</dbReference>
<dbReference type="Gramene" id="KZM96917">
    <property type="protein sequence ID" value="KZM96917"/>
    <property type="gene ID" value="DCAR_015721"/>
</dbReference>